<dbReference type="PANTHER" id="PTHR42756:SF1">
    <property type="entry name" value="TRANSCRIPTIONAL REPRESSOR OF EMRAB OPERON"/>
    <property type="match status" value="1"/>
</dbReference>
<dbReference type="GO" id="GO:0003677">
    <property type="term" value="F:DNA binding"/>
    <property type="evidence" value="ECO:0007669"/>
    <property type="project" value="UniProtKB-KW"/>
</dbReference>
<reference evidence="5" key="1">
    <citation type="journal article" date="2016" name="Nat. Commun.">
        <title>Non-enzymatic pyridine ring formation in the biosynthesis of the rubrolone tropolone alkaloids.</title>
        <authorList>
            <person name="Yan Y."/>
            <person name="Yang J."/>
            <person name="Yu Z."/>
            <person name="Yu M."/>
            <person name="Ma Y.T."/>
            <person name="Wang L."/>
            <person name="Su C."/>
            <person name="Luo J."/>
            <person name="Horsman G.P."/>
            <person name="Huang S.X."/>
        </authorList>
    </citation>
    <scope>NUCLEOTIDE SEQUENCE</scope>
    <source>
        <strain evidence="5">KIB-H033</strain>
    </source>
</reference>
<dbReference type="SMART" id="SM00347">
    <property type="entry name" value="HTH_MARR"/>
    <property type="match status" value="1"/>
</dbReference>
<keyword evidence="2" id="KW-0238">DNA-binding</keyword>
<organism evidence="5">
    <name type="scientific">Streptomyces sp. KIB-H033</name>
    <dbReference type="NCBI Taxonomy" id="1912612"/>
    <lineage>
        <taxon>Bacteria</taxon>
        <taxon>Bacillati</taxon>
        <taxon>Actinomycetota</taxon>
        <taxon>Actinomycetes</taxon>
        <taxon>Kitasatosporales</taxon>
        <taxon>Streptomycetaceae</taxon>
        <taxon>Streptomyces</taxon>
    </lineage>
</organism>
<keyword evidence="3" id="KW-0804">Transcription</keyword>
<dbReference type="PROSITE" id="PS50995">
    <property type="entry name" value="HTH_MARR_2"/>
    <property type="match status" value="1"/>
</dbReference>
<evidence type="ECO:0000256" key="2">
    <source>
        <dbReference type="ARBA" id="ARBA00023125"/>
    </source>
</evidence>
<accession>A0A1I9S3P4</accession>
<evidence type="ECO:0000313" key="5">
    <source>
        <dbReference type="EMBL" id="AOZ61186.1"/>
    </source>
</evidence>
<dbReference type="InterPro" id="IPR036390">
    <property type="entry name" value="WH_DNA-bd_sf"/>
</dbReference>
<dbReference type="Gene3D" id="1.10.10.10">
    <property type="entry name" value="Winged helix-like DNA-binding domain superfamily/Winged helix DNA-binding domain"/>
    <property type="match status" value="1"/>
</dbReference>
<feature type="domain" description="HTH marR-type" evidence="4">
    <location>
        <begin position="17"/>
        <end position="163"/>
    </location>
</feature>
<evidence type="ECO:0000256" key="3">
    <source>
        <dbReference type="ARBA" id="ARBA00023163"/>
    </source>
</evidence>
<proteinExistence type="predicted"/>
<dbReference type="AlphaFoldDB" id="A0A1I9S3P4"/>
<name>A0A1I9S3P4_9ACTN</name>
<protein>
    <submittedName>
        <fullName evidence="5">MarR family transcriptional regulator</fullName>
    </submittedName>
</protein>
<keyword evidence="1" id="KW-0805">Transcription regulation</keyword>
<evidence type="ECO:0000256" key="1">
    <source>
        <dbReference type="ARBA" id="ARBA00023015"/>
    </source>
</evidence>
<dbReference type="PANTHER" id="PTHR42756">
    <property type="entry name" value="TRANSCRIPTIONAL REGULATOR, MARR"/>
    <property type="match status" value="1"/>
</dbReference>
<sequence length="169" mass="18157">MEPDHVDEIISAWRVEMPEIAGLPLELAKRTALLMSAFDLAAAAALDKLHLTQAEYGVLATLRRVGAPYRLKPTDLTQALLLSSGGTSNVIKRLVAAGYVSRQADAEDGRSSWVELTPLGVKTAEEAVRATTAAHTRLVSRMPDATARALSEHLRVALAAVEEGVLVHR</sequence>
<dbReference type="Pfam" id="PF12802">
    <property type="entry name" value="MarR_2"/>
    <property type="match status" value="1"/>
</dbReference>
<dbReference type="EMBL" id="KX218108">
    <property type="protein sequence ID" value="AOZ61186.1"/>
    <property type="molecule type" value="Genomic_DNA"/>
</dbReference>
<dbReference type="InterPro" id="IPR000835">
    <property type="entry name" value="HTH_MarR-typ"/>
</dbReference>
<dbReference type="GO" id="GO:0003700">
    <property type="term" value="F:DNA-binding transcription factor activity"/>
    <property type="evidence" value="ECO:0007669"/>
    <property type="project" value="InterPro"/>
</dbReference>
<evidence type="ECO:0000259" key="4">
    <source>
        <dbReference type="PROSITE" id="PS50995"/>
    </source>
</evidence>
<dbReference type="SUPFAM" id="SSF46785">
    <property type="entry name" value="Winged helix' DNA-binding domain"/>
    <property type="match status" value="1"/>
</dbReference>
<dbReference type="InterPro" id="IPR036388">
    <property type="entry name" value="WH-like_DNA-bd_sf"/>
</dbReference>